<dbReference type="AlphaFoldDB" id="A0A0B7ADH9"/>
<organism evidence="1">
    <name type="scientific">Arion vulgaris</name>
    <dbReference type="NCBI Taxonomy" id="1028688"/>
    <lineage>
        <taxon>Eukaryota</taxon>
        <taxon>Metazoa</taxon>
        <taxon>Spiralia</taxon>
        <taxon>Lophotrochozoa</taxon>
        <taxon>Mollusca</taxon>
        <taxon>Gastropoda</taxon>
        <taxon>Heterobranchia</taxon>
        <taxon>Euthyneura</taxon>
        <taxon>Panpulmonata</taxon>
        <taxon>Eupulmonata</taxon>
        <taxon>Stylommatophora</taxon>
        <taxon>Helicina</taxon>
        <taxon>Arionoidea</taxon>
        <taxon>Arionidae</taxon>
        <taxon>Arion</taxon>
    </lineage>
</organism>
<accession>A0A0B7ADH9</accession>
<proteinExistence type="predicted"/>
<name>A0A0B7ADH9_9EUPU</name>
<sequence length="82" mass="9752">CVLLSFFKTLYSALNKYIKEELKINKKLVDTIKKVRELKYCGHIKRQEGLVNYGWRQSSKKKIKTVKESKWQKKRKPSSCNS</sequence>
<reference evidence="1" key="1">
    <citation type="submission" date="2014-12" db="EMBL/GenBank/DDBJ databases">
        <title>Insight into the proteome of Arion vulgaris.</title>
        <authorList>
            <person name="Aradska J."/>
            <person name="Bulat T."/>
            <person name="Smidak R."/>
            <person name="Sarate P."/>
            <person name="Gangsoo J."/>
            <person name="Sialana F."/>
            <person name="Bilban M."/>
            <person name="Lubec G."/>
        </authorList>
    </citation>
    <scope>NUCLEOTIDE SEQUENCE</scope>
    <source>
        <tissue evidence="1">Skin</tissue>
    </source>
</reference>
<protein>
    <submittedName>
        <fullName evidence="1">Uncharacterized protein</fullName>
    </submittedName>
</protein>
<gene>
    <name evidence="1" type="primary">ORF107705</name>
</gene>
<evidence type="ECO:0000313" key="1">
    <source>
        <dbReference type="EMBL" id="CEK77990.1"/>
    </source>
</evidence>
<dbReference type="EMBL" id="HACG01031125">
    <property type="protein sequence ID" value="CEK77990.1"/>
    <property type="molecule type" value="Transcribed_RNA"/>
</dbReference>
<feature type="non-terminal residue" evidence="1">
    <location>
        <position position="1"/>
    </location>
</feature>